<dbReference type="InterPro" id="IPR002104">
    <property type="entry name" value="Integrase_catalytic"/>
</dbReference>
<feature type="domain" description="Core-binding (CB)" evidence="6">
    <location>
        <begin position="5"/>
        <end position="90"/>
    </location>
</feature>
<comment type="caution">
    <text evidence="7">The sequence shown here is derived from an EMBL/GenBank/DDBJ whole genome shotgun (WGS) entry which is preliminary data.</text>
</comment>
<name>A0ABP9X7R2_9CHLR</name>
<evidence type="ECO:0000256" key="4">
    <source>
        <dbReference type="PROSITE-ProRule" id="PRU01248"/>
    </source>
</evidence>
<feature type="domain" description="Tyr recombinase" evidence="5">
    <location>
        <begin position="112"/>
        <end position="315"/>
    </location>
</feature>
<dbReference type="SUPFAM" id="SSF56349">
    <property type="entry name" value="DNA breaking-rejoining enzymes"/>
    <property type="match status" value="1"/>
</dbReference>
<evidence type="ECO:0000259" key="6">
    <source>
        <dbReference type="PROSITE" id="PS51900"/>
    </source>
</evidence>
<organism evidence="7 8">
    <name type="scientific">Herpetosiphon gulosus</name>
    <dbReference type="NCBI Taxonomy" id="1973496"/>
    <lineage>
        <taxon>Bacteria</taxon>
        <taxon>Bacillati</taxon>
        <taxon>Chloroflexota</taxon>
        <taxon>Chloroflexia</taxon>
        <taxon>Herpetosiphonales</taxon>
        <taxon>Herpetosiphonaceae</taxon>
        <taxon>Herpetosiphon</taxon>
    </lineage>
</organism>
<dbReference type="Pfam" id="PF00589">
    <property type="entry name" value="Phage_integrase"/>
    <property type="match status" value="1"/>
</dbReference>
<dbReference type="PANTHER" id="PTHR30349:SF41">
    <property type="entry name" value="INTEGRASE_RECOMBINASE PROTEIN MJ0367-RELATED"/>
    <property type="match status" value="1"/>
</dbReference>
<dbReference type="InterPro" id="IPR010998">
    <property type="entry name" value="Integrase_recombinase_N"/>
</dbReference>
<dbReference type="RefSeq" id="WP_345724961.1">
    <property type="nucleotide sequence ID" value="NZ_BAABRU010000048.1"/>
</dbReference>
<evidence type="ECO:0000313" key="7">
    <source>
        <dbReference type="EMBL" id="GAA5531409.1"/>
    </source>
</evidence>
<proteinExistence type="inferred from homology"/>
<evidence type="ECO:0000256" key="1">
    <source>
        <dbReference type="ARBA" id="ARBA00008857"/>
    </source>
</evidence>
<dbReference type="PROSITE" id="PS51898">
    <property type="entry name" value="TYR_RECOMBINASE"/>
    <property type="match status" value="1"/>
</dbReference>
<evidence type="ECO:0000256" key="2">
    <source>
        <dbReference type="ARBA" id="ARBA00023125"/>
    </source>
</evidence>
<dbReference type="InterPro" id="IPR050090">
    <property type="entry name" value="Tyrosine_recombinase_XerCD"/>
</dbReference>
<protein>
    <submittedName>
        <fullName evidence="7">Tyrosine recombinase XerC</fullName>
    </submittedName>
</protein>
<keyword evidence="8" id="KW-1185">Reference proteome</keyword>
<dbReference type="Gene3D" id="1.10.150.130">
    <property type="match status" value="1"/>
</dbReference>
<dbReference type="PROSITE" id="PS51900">
    <property type="entry name" value="CB"/>
    <property type="match status" value="1"/>
</dbReference>
<dbReference type="PANTHER" id="PTHR30349">
    <property type="entry name" value="PHAGE INTEGRASE-RELATED"/>
    <property type="match status" value="1"/>
</dbReference>
<dbReference type="Gene3D" id="1.10.443.10">
    <property type="entry name" value="Intergrase catalytic core"/>
    <property type="match status" value="1"/>
</dbReference>
<dbReference type="InterPro" id="IPR013762">
    <property type="entry name" value="Integrase-like_cat_sf"/>
</dbReference>
<evidence type="ECO:0000256" key="3">
    <source>
        <dbReference type="ARBA" id="ARBA00023172"/>
    </source>
</evidence>
<sequence length="323" mass="36505">MSDSVPVAMLIDAWFRHAEIDMTHATCKRYRGVLHRLCAWFASTEQRSITLADLHPINLVGYREMLRQTTAVSTVNIHVSALRIWCTWLVDQGYLDTNPAHRLKLVKRPSPLKPKALSPVQVNALLRQAQTTRNPVRNTAILQMLVQTGMRIGECAALCWHDIQYGERSGQVVIRSSKGHTTRTVPLNESVRVALALYIGPKLGVEATIRAVAKMWPLHCKREQPRPLWMSERQTPLSLREMSAMIHHIVRDAAIRDLVPASTTPHSLRHTFATRYLVRHPHDLVGLARLLGHSSITTTQIYVQPTEADIANRVEQIDLNAYG</sequence>
<evidence type="ECO:0000259" key="5">
    <source>
        <dbReference type="PROSITE" id="PS51898"/>
    </source>
</evidence>
<accession>A0ABP9X7R2</accession>
<gene>
    <name evidence="7" type="primary">xerC_7</name>
    <name evidence="7" type="ORF">Hgul01_05234</name>
</gene>
<reference evidence="7 8" key="1">
    <citation type="submission" date="2024-02" db="EMBL/GenBank/DDBJ databases">
        <title>Herpetosiphon gulosus NBRC 112829.</title>
        <authorList>
            <person name="Ichikawa N."/>
            <person name="Katano-Makiyama Y."/>
            <person name="Hidaka K."/>
        </authorList>
    </citation>
    <scope>NUCLEOTIDE SEQUENCE [LARGE SCALE GENOMIC DNA]</scope>
    <source>
        <strain evidence="7 8">NBRC 112829</strain>
    </source>
</reference>
<dbReference type="CDD" id="cd00397">
    <property type="entry name" value="DNA_BRE_C"/>
    <property type="match status" value="1"/>
</dbReference>
<dbReference type="Proteomes" id="UP001428290">
    <property type="component" value="Unassembled WGS sequence"/>
</dbReference>
<keyword evidence="2 4" id="KW-0238">DNA-binding</keyword>
<keyword evidence="3" id="KW-0233">DNA recombination</keyword>
<comment type="similarity">
    <text evidence="1">Belongs to the 'phage' integrase family.</text>
</comment>
<dbReference type="InterPro" id="IPR044068">
    <property type="entry name" value="CB"/>
</dbReference>
<dbReference type="EMBL" id="BAABRU010000048">
    <property type="protein sequence ID" value="GAA5531409.1"/>
    <property type="molecule type" value="Genomic_DNA"/>
</dbReference>
<dbReference type="InterPro" id="IPR011010">
    <property type="entry name" value="DNA_brk_join_enz"/>
</dbReference>
<evidence type="ECO:0000313" key="8">
    <source>
        <dbReference type="Proteomes" id="UP001428290"/>
    </source>
</evidence>